<protein>
    <submittedName>
        <fullName evidence="1">Zn-binding protein involved in type VI secretion</fullName>
    </submittedName>
</protein>
<proteinExistence type="predicted"/>
<dbReference type="Proteomes" id="UP001226867">
    <property type="component" value="Unassembled WGS sequence"/>
</dbReference>
<keyword evidence="2" id="KW-1185">Reference proteome</keyword>
<reference evidence="1 2" key="1">
    <citation type="submission" date="2023-07" db="EMBL/GenBank/DDBJ databases">
        <title>Sorghum-associated microbial communities from plants grown in Nebraska, USA.</title>
        <authorList>
            <person name="Schachtman D."/>
        </authorList>
    </citation>
    <scope>NUCLEOTIDE SEQUENCE [LARGE SCALE GENOMIC DNA]</scope>
    <source>
        <strain evidence="1 2">DS1607</strain>
    </source>
</reference>
<gene>
    <name evidence="1" type="ORF">J2W36_002436</name>
</gene>
<sequence>MATRANLYGKSQVVLGDRTSHGGVVISGSATSSWHGIPVARKKDRVYCPKCAPHFFEIAEGLGNCTDTDAALPLATEGHLTTCGAALIAESAPSRLLLEVLHFSNGRGFDDRYILRDESGQPMPYTYYAAKKLDNSIEYGTTDEAGHTHIFLTGEEESSIIFYIAG</sequence>
<dbReference type="RefSeq" id="WP_307689992.1">
    <property type="nucleotide sequence ID" value="NZ_JAUSRO010000007.1"/>
</dbReference>
<dbReference type="CDD" id="cd14744">
    <property type="entry name" value="PAAR_CT_2"/>
    <property type="match status" value="1"/>
</dbReference>
<dbReference type="EMBL" id="JAUSRO010000007">
    <property type="protein sequence ID" value="MDP9900173.1"/>
    <property type="molecule type" value="Genomic_DNA"/>
</dbReference>
<evidence type="ECO:0000313" key="1">
    <source>
        <dbReference type="EMBL" id="MDP9900173.1"/>
    </source>
</evidence>
<organism evidence="1 2">
    <name type="scientific">Variovorax ginsengisoli</name>
    <dbReference type="NCBI Taxonomy" id="363844"/>
    <lineage>
        <taxon>Bacteria</taxon>
        <taxon>Pseudomonadati</taxon>
        <taxon>Pseudomonadota</taxon>
        <taxon>Betaproteobacteria</taxon>
        <taxon>Burkholderiales</taxon>
        <taxon>Comamonadaceae</taxon>
        <taxon>Variovorax</taxon>
    </lineage>
</organism>
<dbReference type="InterPro" id="IPR008727">
    <property type="entry name" value="PAAR_motif"/>
</dbReference>
<dbReference type="Pfam" id="PF05488">
    <property type="entry name" value="PAAR_motif"/>
    <property type="match status" value="1"/>
</dbReference>
<evidence type="ECO:0000313" key="2">
    <source>
        <dbReference type="Proteomes" id="UP001226867"/>
    </source>
</evidence>
<comment type="caution">
    <text evidence="1">The sequence shown here is derived from an EMBL/GenBank/DDBJ whole genome shotgun (WGS) entry which is preliminary data.</text>
</comment>
<dbReference type="Gene3D" id="2.60.200.60">
    <property type="match status" value="1"/>
</dbReference>
<name>A0ABT9S733_9BURK</name>
<accession>A0ABT9S733</accession>